<keyword evidence="2" id="KW-1185">Reference proteome</keyword>
<dbReference type="InterPro" id="IPR035979">
    <property type="entry name" value="RBD_domain_sf"/>
</dbReference>
<evidence type="ECO:0000313" key="1">
    <source>
        <dbReference type="EMBL" id="EXX77882.1"/>
    </source>
</evidence>
<gene>
    <name evidence="1" type="ORF">RirG_019780</name>
</gene>
<name>A0A015K811_RHIIW</name>
<reference evidence="1 2" key="1">
    <citation type="submission" date="2014-02" db="EMBL/GenBank/DDBJ databases">
        <title>Single nucleus genome sequencing reveals high similarity among nuclei of an endomycorrhizal fungus.</title>
        <authorList>
            <person name="Lin K."/>
            <person name="Geurts R."/>
            <person name="Zhang Z."/>
            <person name="Limpens E."/>
            <person name="Saunders D.G."/>
            <person name="Mu D."/>
            <person name="Pang E."/>
            <person name="Cao H."/>
            <person name="Cha H."/>
            <person name="Lin T."/>
            <person name="Zhou Q."/>
            <person name="Shang Y."/>
            <person name="Li Y."/>
            <person name="Ivanov S."/>
            <person name="Sharma T."/>
            <person name="Velzen R.V."/>
            <person name="Ruijter N.D."/>
            <person name="Aanen D.K."/>
            <person name="Win J."/>
            <person name="Kamoun S."/>
            <person name="Bisseling T."/>
            <person name="Huang S."/>
        </authorList>
    </citation>
    <scope>NUCLEOTIDE SEQUENCE [LARGE SCALE GENOMIC DNA]</scope>
    <source>
        <strain evidence="2">DAOM197198w</strain>
    </source>
</reference>
<proteinExistence type="predicted"/>
<dbReference type="SUPFAM" id="SSF54928">
    <property type="entry name" value="RNA-binding domain, RBD"/>
    <property type="match status" value="1"/>
</dbReference>
<dbReference type="Proteomes" id="UP000022910">
    <property type="component" value="Unassembled WGS sequence"/>
</dbReference>
<evidence type="ECO:0000313" key="2">
    <source>
        <dbReference type="Proteomes" id="UP000022910"/>
    </source>
</evidence>
<accession>A0A015K811</accession>
<dbReference type="HOGENOM" id="CLU_051056_0_0_1"/>
<dbReference type="GO" id="GO:0003676">
    <property type="term" value="F:nucleic acid binding"/>
    <property type="evidence" value="ECO:0007669"/>
    <property type="project" value="InterPro"/>
</dbReference>
<dbReference type="EMBL" id="JEMT01009974">
    <property type="protein sequence ID" value="EXX77882.1"/>
    <property type="molecule type" value="Genomic_DNA"/>
</dbReference>
<dbReference type="AlphaFoldDB" id="A0A015K811"/>
<protein>
    <recommendedName>
        <fullName evidence="3">CCHC-type domain-containing protein</fullName>
    </recommendedName>
</protein>
<organism evidence="1 2">
    <name type="scientific">Rhizophagus irregularis (strain DAOM 197198w)</name>
    <name type="common">Glomus intraradices</name>
    <dbReference type="NCBI Taxonomy" id="1432141"/>
    <lineage>
        <taxon>Eukaryota</taxon>
        <taxon>Fungi</taxon>
        <taxon>Fungi incertae sedis</taxon>
        <taxon>Mucoromycota</taxon>
        <taxon>Glomeromycotina</taxon>
        <taxon>Glomeromycetes</taxon>
        <taxon>Glomerales</taxon>
        <taxon>Glomeraceae</taxon>
        <taxon>Rhizophagus</taxon>
    </lineage>
</organism>
<sequence>MEGVEFTQPSGSSISAASTSSSIAQQSIQTNSNINVGLETSMHAQTNESHTDSLSGDNIIAKKNFVYRKISDVLGLISLAPTSIKGIKVIRATYEIEAQVAEVCAKKIADDNDVRFANKLEVINNQQHDNLNDYEIKIWDIPLDVDKQMLEVYLKSFGPIKNIKFDVKNLYYEVVVRFNGKQVEKKFKDLWSLRFCKYAFRIFPSNLTKDERNLRFKYGLKLANLPVGTYAADLKDIIIQIKAKSCFILKNRFSKNYEKERFAFVFFDNKNDFNNALGKKFSFNNQGLVFVNYDAVTCHICGSSYHQVRTCPENQRKRNLSSTHEVYQQIYIVDTE</sequence>
<dbReference type="OrthoDB" id="2371695at2759"/>
<evidence type="ECO:0008006" key="3">
    <source>
        <dbReference type="Google" id="ProtNLM"/>
    </source>
</evidence>
<comment type="caution">
    <text evidence="1">The sequence shown here is derived from an EMBL/GenBank/DDBJ whole genome shotgun (WGS) entry which is preliminary data.</text>
</comment>